<dbReference type="InterPro" id="IPR050832">
    <property type="entry name" value="Bact_Acetyltransf"/>
</dbReference>
<accession>A0ABQ2J2W9</accession>
<sequence>MQLPAPEAPPDHDGMDNAGSHAGPGTATATGSAPDTGNPDDPGPDSGSDPGPGLDPDSGIGTGTGTGTGTNVTPKVNMSMNMSTGGAPAAAPAPPLAIRLALPVDAPAIAAVHLASRQVTMPYLPPQRRTHAEVTRWIREIVLPQCHTVVAARGAEILGYASVRGELLDQLYLRPDVRRAGIGSLLLAAARRHRPAGLSLHVFQLNTEARAFYAHHGFRVVATDDGSANMENLPQLTLRWTPAAAPVPPRGTP</sequence>
<evidence type="ECO:0000256" key="1">
    <source>
        <dbReference type="ARBA" id="ARBA00022679"/>
    </source>
</evidence>
<feature type="region of interest" description="Disordered" evidence="3">
    <location>
        <begin position="1"/>
        <end position="80"/>
    </location>
</feature>
<comment type="caution">
    <text evidence="5">The sequence shown here is derived from an EMBL/GenBank/DDBJ whole genome shotgun (WGS) entry which is preliminary data.</text>
</comment>
<organism evidence="5 6">
    <name type="scientific">Streptomyces kronopolitis</name>
    <dbReference type="NCBI Taxonomy" id="1612435"/>
    <lineage>
        <taxon>Bacteria</taxon>
        <taxon>Bacillati</taxon>
        <taxon>Actinomycetota</taxon>
        <taxon>Actinomycetes</taxon>
        <taxon>Kitasatosporales</taxon>
        <taxon>Streptomycetaceae</taxon>
        <taxon>Streptomyces</taxon>
    </lineage>
</organism>
<dbReference type="InterPro" id="IPR000182">
    <property type="entry name" value="GNAT_dom"/>
</dbReference>
<evidence type="ECO:0000313" key="5">
    <source>
        <dbReference type="EMBL" id="GGN37711.1"/>
    </source>
</evidence>
<keyword evidence="1" id="KW-0808">Transferase</keyword>
<evidence type="ECO:0000256" key="2">
    <source>
        <dbReference type="ARBA" id="ARBA00023315"/>
    </source>
</evidence>
<feature type="domain" description="N-acetyltransferase" evidence="4">
    <location>
        <begin position="96"/>
        <end position="239"/>
    </location>
</feature>
<dbReference type="SUPFAM" id="SSF55729">
    <property type="entry name" value="Acyl-CoA N-acyltransferases (Nat)"/>
    <property type="match status" value="1"/>
</dbReference>
<dbReference type="PANTHER" id="PTHR43877">
    <property type="entry name" value="AMINOALKYLPHOSPHONATE N-ACETYLTRANSFERASE-RELATED-RELATED"/>
    <property type="match status" value="1"/>
</dbReference>
<dbReference type="Proteomes" id="UP000600080">
    <property type="component" value="Unassembled WGS sequence"/>
</dbReference>
<dbReference type="Gene3D" id="3.40.630.30">
    <property type="match status" value="1"/>
</dbReference>
<evidence type="ECO:0000256" key="3">
    <source>
        <dbReference type="SAM" id="MobiDB-lite"/>
    </source>
</evidence>
<gene>
    <name evidence="5" type="ORF">GCM10012285_12740</name>
</gene>
<feature type="compositionally biased region" description="Polar residues" evidence="3">
    <location>
        <begin position="71"/>
        <end position="80"/>
    </location>
</feature>
<name>A0ABQ2J2W9_9ACTN</name>
<evidence type="ECO:0000313" key="6">
    <source>
        <dbReference type="Proteomes" id="UP000600080"/>
    </source>
</evidence>
<dbReference type="InterPro" id="IPR016181">
    <property type="entry name" value="Acyl_CoA_acyltransferase"/>
</dbReference>
<evidence type="ECO:0000259" key="4">
    <source>
        <dbReference type="PROSITE" id="PS51186"/>
    </source>
</evidence>
<dbReference type="EMBL" id="BMND01000004">
    <property type="protein sequence ID" value="GGN37711.1"/>
    <property type="molecule type" value="Genomic_DNA"/>
</dbReference>
<reference evidence="6" key="1">
    <citation type="journal article" date="2019" name="Int. J. Syst. Evol. Microbiol.">
        <title>The Global Catalogue of Microorganisms (GCM) 10K type strain sequencing project: providing services to taxonomists for standard genome sequencing and annotation.</title>
        <authorList>
            <consortium name="The Broad Institute Genomics Platform"/>
            <consortium name="The Broad Institute Genome Sequencing Center for Infectious Disease"/>
            <person name="Wu L."/>
            <person name="Ma J."/>
        </authorList>
    </citation>
    <scope>NUCLEOTIDE SEQUENCE [LARGE SCALE GENOMIC DNA]</scope>
    <source>
        <strain evidence="6">CGMCC 4.7323</strain>
    </source>
</reference>
<dbReference type="PROSITE" id="PS51186">
    <property type="entry name" value="GNAT"/>
    <property type="match status" value="1"/>
</dbReference>
<proteinExistence type="predicted"/>
<keyword evidence="2" id="KW-0012">Acyltransferase</keyword>
<dbReference type="Pfam" id="PF13508">
    <property type="entry name" value="Acetyltransf_7"/>
    <property type="match status" value="1"/>
</dbReference>
<keyword evidence="6" id="KW-1185">Reference proteome</keyword>
<feature type="compositionally biased region" description="Low complexity" evidence="3">
    <location>
        <begin position="18"/>
        <end position="59"/>
    </location>
</feature>
<protein>
    <recommendedName>
        <fullName evidence="4">N-acetyltransferase domain-containing protein</fullName>
    </recommendedName>
</protein>